<dbReference type="PANTHER" id="PTHR38133:SF1">
    <property type="entry name" value="SLR1429 PROTEIN"/>
    <property type="match status" value="1"/>
</dbReference>
<dbReference type="AlphaFoldDB" id="A0A930V4I1"/>
<evidence type="ECO:0000256" key="1">
    <source>
        <dbReference type="PROSITE-ProRule" id="PRU00325"/>
    </source>
</evidence>
<dbReference type="InterPro" id="IPR007527">
    <property type="entry name" value="Znf_SWIM"/>
</dbReference>
<dbReference type="PANTHER" id="PTHR38133">
    <property type="entry name" value="SLR1429 PROTEIN"/>
    <property type="match status" value="1"/>
</dbReference>
<accession>A0A930V4I1</accession>
<protein>
    <submittedName>
        <fullName evidence="3">SWIM zinc finger family protein</fullName>
    </submittedName>
</protein>
<evidence type="ECO:0000313" key="4">
    <source>
        <dbReference type="Proteomes" id="UP000656804"/>
    </source>
</evidence>
<reference evidence="3" key="1">
    <citation type="submission" date="2020-11" db="EMBL/GenBank/DDBJ databases">
        <title>Nocardioides sp. CBS4Y-1, whole genome shotgun sequence.</title>
        <authorList>
            <person name="Tuo L."/>
        </authorList>
    </citation>
    <scope>NUCLEOTIDE SEQUENCE</scope>
    <source>
        <strain evidence="3">CBS4Y-1</strain>
    </source>
</reference>
<keyword evidence="1" id="KW-0479">Metal-binding</keyword>
<sequence>MAGRRASWWSRAWTRAIEECVYEQRDLTHGRRIARQGLVGGIRVVPGRAMAAVEDPRGPFAVTIEVPALDAVAQEALVEVLAAQAGRLVALLAGDLPHDLVEAIEEVGVELLPYGGELTASCSCEPWVDPCRHAVAVLTRLGTMLDADPLVLLALRGLRREDLLARVHAAAGPDEPTDAGATLEEVDDVDLAYDAVVRAVRLLHLLEAGERDETDPDLTHLL</sequence>
<dbReference type="EMBL" id="JADIVZ010000014">
    <property type="protein sequence ID" value="MBF4163696.1"/>
    <property type="molecule type" value="Genomic_DNA"/>
</dbReference>
<feature type="domain" description="SWIM-type" evidence="2">
    <location>
        <begin position="107"/>
        <end position="142"/>
    </location>
</feature>
<comment type="caution">
    <text evidence="3">The sequence shown here is derived from an EMBL/GenBank/DDBJ whole genome shotgun (WGS) entry which is preliminary data.</text>
</comment>
<evidence type="ECO:0000259" key="2">
    <source>
        <dbReference type="PROSITE" id="PS50966"/>
    </source>
</evidence>
<dbReference type="Pfam" id="PF04434">
    <property type="entry name" value="SWIM"/>
    <property type="match status" value="1"/>
</dbReference>
<dbReference type="RefSeq" id="WP_194504960.1">
    <property type="nucleotide sequence ID" value="NZ_JADIVZ010000014.1"/>
</dbReference>
<keyword evidence="4" id="KW-1185">Reference proteome</keyword>
<dbReference type="PROSITE" id="PS50966">
    <property type="entry name" value="ZF_SWIM"/>
    <property type="match status" value="1"/>
</dbReference>
<dbReference type="GO" id="GO:0008270">
    <property type="term" value="F:zinc ion binding"/>
    <property type="evidence" value="ECO:0007669"/>
    <property type="project" value="UniProtKB-KW"/>
</dbReference>
<gene>
    <name evidence="3" type="ORF">ISG29_18610</name>
</gene>
<name>A0A930V4I1_9ACTN</name>
<keyword evidence="1" id="KW-0862">Zinc</keyword>
<organism evidence="3 4">
    <name type="scientific">Nocardioides acrostichi</name>
    <dbReference type="NCBI Taxonomy" id="2784339"/>
    <lineage>
        <taxon>Bacteria</taxon>
        <taxon>Bacillati</taxon>
        <taxon>Actinomycetota</taxon>
        <taxon>Actinomycetes</taxon>
        <taxon>Propionibacteriales</taxon>
        <taxon>Nocardioidaceae</taxon>
        <taxon>Nocardioides</taxon>
    </lineage>
</organism>
<evidence type="ECO:0000313" key="3">
    <source>
        <dbReference type="EMBL" id="MBF4163696.1"/>
    </source>
</evidence>
<keyword evidence="1" id="KW-0863">Zinc-finger</keyword>
<proteinExistence type="predicted"/>
<dbReference type="Proteomes" id="UP000656804">
    <property type="component" value="Unassembled WGS sequence"/>
</dbReference>